<dbReference type="Pfam" id="PF13581">
    <property type="entry name" value="HATPase_c_2"/>
    <property type="match status" value="1"/>
</dbReference>
<dbReference type="EMBL" id="FOWQ01000007">
    <property type="protein sequence ID" value="SFP70170.1"/>
    <property type="molecule type" value="Genomic_DNA"/>
</dbReference>
<dbReference type="SUPFAM" id="SSF55874">
    <property type="entry name" value="ATPase domain of HSP90 chaperone/DNA topoisomerase II/histidine kinase"/>
    <property type="match status" value="1"/>
</dbReference>
<feature type="region of interest" description="Disordered" evidence="2">
    <location>
        <begin position="1"/>
        <end position="20"/>
    </location>
</feature>
<dbReference type="Proteomes" id="UP000198857">
    <property type="component" value="Unassembled WGS sequence"/>
</dbReference>
<name>A0A1I5SHE3_9ACTN</name>
<evidence type="ECO:0000259" key="3">
    <source>
        <dbReference type="Pfam" id="PF13581"/>
    </source>
</evidence>
<dbReference type="InterPro" id="IPR025847">
    <property type="entry name" value="MEDS_domain"/>
</dbReference>
<dbReference type="GO" id="GO:0004674">
    <property type="term" value="F:protein serine/threonine kinase activity"/>
    <property type="evidence" value="ECO:0007669"/>
    <property type="project" value="UniProtKB-KW"/>
</dbReference>
<keyword evidence="5" id="KW-0808">Transferase</keyword>
<evidence type="ECO:0000313" key="5">
    <source>
        <dbReference type="EMBL" id="SFP70170.1"/>
    </source>
</evidence>
<dbReference type="Gene3D" id="3.30.565.10">
    <property type="entry name" value="Histidine kinase-like ATPase, C-terminal domain"/>
    <property type="match status" value="1"/>
</dbReference>
<evidence type="ECO:0000256" key="1">
    <source>
        <dbReference type="ARBA" id="ARBA00022527"/>
    </source>
</evidence>
<organism evidence="5 6">
    <name type="scientific">Geodermatophilus dictyosporus</name>
    <dbReference type="NCBI Taxonomy" id="1523247"/>
    <lineage>
        <taxon>Bacteria</taxon>
        <taxon>Bacillati</taxon>
        <taxon>Actinomycetota</taxon>
        <taxon>Actinomycetes</taxon>
        <taxon>Geodermatophilales</taxon>
        <taxon>Geodermatophilaceae</taxon>
        <taxon>Geodermatophilus</taxon>
    </lineage>
</organism>
<dbReference type="RefSeq" id="WP_169064481.1">
    <property type="nucleotide sequence ID" value="NZ_FOWQ01000007.1"/>
</dbReference>
<protein>
    <submittedName>
        <fullName evidence="5">Anti-sigma regulatory factor (Ser/Thr protein kinase)</fullName>
    </submittedName>
</protein>
<dbReference type="PANTHER" id="PTHR35526">
    <property type="entry name" value="ANTI-SIGMA-F FACTOR RSBW-RELATED"/>
    <property type="match status" value="1"/>
</dbReference>
<dbReference type="Pfam" id="PF14417">
    <property type="entry name" value="MEDS"/>
    <property type="match status" value="1"/>
</dbReference>
<dbReference type="InterPro" id="IPR047718">
    <property type="entry name" value="RsbA-like_anti_sig"/>
</dbReference>
<evidence type="ECO:0000256" key="2">
    <source>
        <dbReference type="SAM" id="MobiDB-lite"/>
    </source>
</evidence>
<gene>
    <name evidence="5" type="ORF">SAMN05660464_3986</name>
</gene>
<dbReference type="InterPro" id="IPR050267">
    <property type="entry name" value="Anti-sigma-factor_SerPK"/>
</dbReference>
<evidence type="ECO:0000313" key="6">
    <source>
        <dbReference type="Proteomes" id="UP000198857"/>
    </source>
</evidence>
<dbReference type="PANTHER" id="PTHR35526:SF3">
    <property type="entry name" value="ANTI-SIGMA-F FACTOR RSBW"/>
    <property type="match status" value="1"/>
</dbReference>
<feature type="domain" description="MEDS" evidence="4">
    <location>
        <begin position="27"/>
        <end position="172"/>
    </location>
</feature>
<proteinExistence type="predicted"/>
<reference evidence="6" key="1">
    <citation type="submission" date="2016-10" db="EMBL/GenBank/DDBJ databases">
        <authorList>
            <person name="Varghese N."/>
            <person name="Submissions S."/>
        </authorList>
    </citation>
    <scope>NUCLEOTIDE SEQUENCE [LARGE SCALE GENOMIC DNA]</scope>
    <source>
        <strain evidence="6">DSM 44208</strain>
    </source>
</reference>
<sequence length="338" mass="36204">MDPLAGGSATQAEPGRPARAHASAFSHTAAAVHTTDELVAVAAAAVEEGLRRGDLPVLALTPEVAEAVRRTIGASAGQVQDDQRICLRGVRAPDALVVTRRLLERARAGGSGRLRIVAEPQWGTDPLRWREVRRYESVSNALMARAPVTALCLYDRERLPAQLVAAARQTHPELLMGGIRVTSSDYHRPELYLRELARVREPVEEGRPAFAVDGVPTLPALRGALRQVLAQRVPDEDQRADLHLAVSEVAANAFRHGRPPVSARVWADDTRVVCAVTDSGRSFDDPLAGFLPAHGDDLAAGGMGLWLARKLWDSVDLVPGPAGLTVRLATALVRPPAG</sequence>
<dbReference type="NCBIfam" id="NF041045">
    <property type="entry name" value="RsbA_anti_sig"/>
    <property type="match status" value="1"/>
</dbReference>
<dbReference type="CDD" id="cd16936">
    <property type="entry name" value="HATPase_RsbW-like"/>
    <property type="match status" value="1"/>
</dbReference>
<dbReference type="AlphaFoldDB" id="A0A1I5SHE3"/>
<dbReference type="STRING" id="1523247.SAMN05660464_3986"/>
<keyword evidence="5" id="KW-0418">Kinase</keyword>
<keyword evidence="1" id="KW-0723">Serine/threonine-protein kinase</keyword>
<feature type="domain" description="Histidine kinase/HSP90-like ATPase" evidence="3">
    <location>
        <begin position="218"/>
        <end position="328"/>
    </location>
</feature>
<accession>A0A1I5SHE3</accession>
<keyword evidence="6" id="KW-1185">Reference proteome</keyword>
<dbReference type="InterPro" id="IPR036890">
    <property type="entry name" value="HATPase_C_sf"/>
</dbReference>
<evidence type="ECO:0000259" key="4">
    <source>
        <dbReference type="Pfam" id="PF14417"/>
    </source>
</evidence>
<dbReference type="InterPro" id="IPR003594">
    <property type="entry name" value="HATPase_dom"/>
</dbReference>